<dbReference type="RefSeq" id="WP_311559132.1">
    <property type="nucleotide sequence ID" value="NZ_JAVREJ010000020.1"/>
</dbReference>
<feature type="domain" description="VOC" evidence="1">
    <location>
        <begin position="7"/>
        <end position="128"/>
    </location>
</feature>
<dbReference type="Proteomes" id="UP001183202">
    <property type="component" value="Unassembled WGS sequence"/>
</dbReference>
<comment type="caution">
    <text evidence="2">The sequence shown here is derived from an EMBL/GenBank/DDBJ whole genome shotgun (WGS) entry which is preliminary data.</text>
</comment>
<proteinExistence type="predicted"/>
<accession>A0ABU2NF79</accession>
<sequence length="167" mass="18025">MRGIAAGIAQVKIPVTDLARSVRWYRQLLGLRLWTEIVEDGVARGAALIDPQGRFGIALRDRSVSASTPDLRGFDVVAFRPESRAELEQLAARCTGLGIAHDGIQVTPGGDLLDVPDPDGTVVRFYHFTAPTGGFTAVEFRNGAFVGTHHRSTLDEPTDISAVDTTR</sequence>
<dbReference type="EMBL" id="JAVREJ010000020">
    <property type="protein sequence ID" value="MDT0352625.1"/>
    <property type="molecule type" value="Genomic_DNA"/>
</dbReference>
<evidence type="ECO:0000313" key="2">
    <source>
        <dbReference type="EMBL" id="MDT0352625.1"/>
    </source>
</evidence>
<protein>
    <submittedName>
        <fullName evidence="2">VOC family protein</fullName>
    </submittedName>
</protein>
<dbReference type="InterPro" id="IPR004360">
    <property type="entry name" value="Glyas_Fos-R_dOase_dom"/>
</dbReference>
<dbReference type="PROSITE" id="PS51819">
    <property type="entry name" value="VOC"/>
    <property type="match status" value="1"/>
</dbReference>
<reference evidence="3" key="1">
    <citation type="submission" date="2023-07" db="EMBL/GenBank/DDBJ databases">
        <title>30 novel species of actinomycetes from the DSMZ collection.</title>
        <authorList>
            <person name="Nouioui I."/>
        </authorList>
    </citation>
    <scope>NUCLEOTIDE SEQUENCE [LARGE SCALE GENOMIC DNA]</scope>
    <source>
        <strain evidence="3">DSM 45834</strain>
    </source>
</reference>
<dbReference type="InterPro" id="IPR037523">
    <property type="entry name" value="VOC_core"/>
</dbReference>
<gene>
    <name evidence="2" type="ORF">RM445_24180</name>
</gene>
<evidence type="ECO:0000313" key="3">
    <source>
        <dbReference type="Proteomes" id="UP001183202"/>
    </source>
</evidence>
<dbReference type="Pfam" id="PF00903">
    <property type="entry name" value="Glyoxalase"/>
    <property type="match status" value="1"/>
</dbReference>
<keyword evidence="3" id="KW-1185">Reference proteome</keyword>
<dbReference type="InterPro" id="IPR029068">
    <property type="entry name" value="Glyas_Bleomycin-R_OHBP_Dase"/>
</dbReference>
<name>A0ABU2NF79_9PSEU</name>
<dbReference type="SUPFAM" id="SSF54593">
    <property type="entry name" value="Glyoxalase/Bleomycin resistance protein/Dihydroxybiphenyl dioxygenase"/>
    <property type="match status" value="1"/>
</dbReference>
<evidence type="ECO:0000259" key="1">
    <source>
        <dbReference type="PROSITE" id="PS51819"/>
    </source>
</evidence>
<dbReference type="Gene3D" id="3.10.180.10">
    <property type="entry name" value="2,3-Dihydroxybiphenyl 1,2-Dioxygenase, domain 1"/>
    <property type="match status" value="1"/>
</dbReference>
<organism evidence="2 3">
    <name type="scientific">Pseudonocardia charpentierae</name>
    <dbReference type="NCBI Taxonomy" id="3075545"/>
    <lineage>
        <taxon>Bacteria</taxon>
        <taxon>Bacillati</taxon>
        <taxon>Actinomycetota</taxon>
        <taxon>Actinomycetes</taxon>
        <taxon>Pseudonocardiales</taxon>
        <taxon>Pseudonocardiaceae</taxon>
        <taxon>Pseudonocardia</taxon>
    </lineage>
</organism>